<keyword evidence="3" id="KW-0325">Glycoprotein</keyword>
<dbReference type="InterPro" id="IPR007657">
    <property type="entry name" value="Glycosyltransferase_61"/>
</dbReference>
<name>A0ABS8APG5_9BACT</name>
<keyword evidence="6" id="KW-1185">Reference proteome</keyword>
<keyword evidence="1" id="KW-0328">Glycosyltransferase</keyword>
<evidence type="ECO:0000256" key="2">
    <source>
        <dbReference type="ARBA" id="ARBA00022679"/>
    </source>
</evidence>
<feature type="domain" description="Glycosyltransferase 61 catalytic" evidence="4">
    <location>
        <begin position="168"/>
        <end position="341"/>
    </location>
</feature>
<organism evidence="5 6">
    <name type="scientific">Hymenobacter lucidus</name>
    <dbReference type="NCBI Taxonomy" id="2880930"/>
    <lineage>
        <taxon>Bacteria</taxon>
        <taxon>Pseudomonadati</taxon>
        <taxon>Bacteroidota</taxon>
        <taxon>Cytophagia</taxon>
        <taxon>Cytophagales</taxon>
        <taxon>Hymenobacteraceae</taxon>
        <taxon>Hymenobacter</taxon>
    </lineage>
</organism>
<sequence length="426" mass="47379">MSDLLPRVQRRAGRLLRQLVPHNLRFRPVGVHGSSQQLAAHPGSGATYREIYPAYLSQWPVTDKLYAQISDYGGLHAKPNRTEKQPAAFVLTLEQGRLLADNTLSVAVLSADNKLVGDASFQYDVARADLARPEDNTIFGQRWFKAPVQVRGTVCSLLSGGGAATGNYYHWLIDSLPRLHLVQEAGLWESIDYFLIYDKKRQFVVDSLLALGIRSEQIVDVSTHGHLVADRLLVTSPVRGQGTHNPEWACDFLRQALLPAAAPQQFSPYVYLSRRDAPGRHVLNEDHVEEMLAPYGFESHVLSDYTFTQQIALFAGAKMVVAPTGAGLANLVFAPVGTPVIEMFPKHFTVMEYPELCYRLGLSHQFLVSEPVAGPIKSRREAWSEHLLVNLETLKQELRHASSFPRVATVLCLTEFPDMSAFVSPV</sequence>
<evidence type="ECO:0000313" key="5">
    <source>
        <dbReference type="EMBL" id="MCB2407999.1"/>
    </source>
</evidence>
<gene>
    <name evidence="5" type="ORF">LGH74_08420</name>
</gene>
<dbReference type="Proteomes" id="UP001165296">
    <property type="component" value="Unassembled WGS sequence"/>
</dbReference>
<dbReference type="Pfam" id="PF04577">
    <property type="entry name" value="Glyco_transf_61"/>
    <property type="match status" value="1"/>
</dbReference>
<evidence type="ECO:0000313" key="6">
    <source>
        <dbReference type="Proteomes" id="UP001165296"/>
    </source>
</evidence>
<dbReference type="PANTHER" id="PTHR20961">
    <property type="entry name" value="GLYCOSYLTRANSFERASE"/>
    <property type="match status" value="1"/>
</dbReference>
<dbReference type="PANTHER" id="PTHR20961:SF150">
    <property type="entry name" value="GLYCOSYLTRANSFERASE FAMILY 61 PROTEIN"/>
    <property type="match status" value="1"/>
</dbReference>
<keyword evidence="2" id="KW-0808">Transferase</keyword>
<comment type="caution">
    <text evidence="5">The sequence shown here is derived from an EMBL/GenBank/DDBJ whole genome shotgun (WGS) entry which is preliminary data.</text>
</comment>
<accession>A0ABS8APG5</accession>
<evidence type="ECO:0000259" key="4">
    <source>
        <dbReference type="Pfam" id="PF04577"/>
    </source>
</evidence>
<protein>
    <submittedName>
        <fullName evidence="5">Glycosyltransferase family 61 protein</fullName>
    </submittedName>
</protein>
<reference evidence="5" key="1">
    <citation type="submission" date="2021-10" db="EMBL/GenBank/DDBJ databases">
        <authorList>
            <person name="Dean J.D."/>
            <person name="Kim M.K."/>
            <person name="Newey C.N."/>
            <person name="Stoker T.S."/>
            <person name="Thompson D.W."/>
            <person name="Grose J.H."/>
        </authorList>
    </citation>
    <scope>NUCLEOTIDE SEQUENCE</scope>
    <source>
        <strain evidence="5">BT178</strain>
    </source>
</reference>
<dbReference type="EMBL" id="JAJADR010000002">
    <property type="protein sequence ID" value="MCB2407999.1"/>
    <property type="molecule type" value="Genomic_DNA"/>
</dbReference>
<evidence type="ECO:0000256" key="3">
    <source>
        <dbReference type="ARBA" id="ARBA00023180"/>
    </source>
</evidence>
<evidence type="ECO:0000256" key="1">
    <source>
        <dbReference type="ARBA" id="ARBA00022676"/>
    </source>
</evidence>
<dbReference type="InterPro" id="IPR049625">
    <property type="entry name" value="Glyco_transf_61_cat"/>
</dbReference>
<proteinExistence type="predicted"/>